<comment type="caution">
    <text evidence="6">The sequence shown here is derived from an EMBL/GenBank/DDBJ whole genome shotgun (WGS) entry which is preliminary data.</text>
</comment>
<dbReference type="Pfam" id="PF01844">
    <property type="entry name" value="HNH"/>
    <property type="match status" value="1"/>
</dbReference>
<dbReference type="InterPro" id="IPR031325">
    <property type="entry name" value="RHS_repeat"/>
</dbReference>
<dbReference type="GO" id="GO:0008270">
    <property type="term" value="F:zinc ion binding"/>
    <property type="evidence" value="ECO:0007669"/>
    <property type="project" value="InterPro"/>
</dbReference>
<feature type="compositionally biased region" description="Polar residues" evidence="2">
    <location>
        <begin position="1906"/>
        <end position="1915"/>
    </location>
</feature>
<dbReference type="InterPro" id="IPR056823">
    <property type="entry name" value="TEN-like_YD-shell"/>
</dbReference>
<reference evidence="6" key="2">
    <citation type="submission" date="2020-09" db="EMBL/GenBank/DDBJ databases">
        <authorList>
            <person name="Sun Q."/>
            <person name="Zhou Y."/>
        </authorList>
    </citation>
    <scope>NUCLEOTIDE SEQUENCE</scope>
    <source>
        <strain evidence="6">CGMCC 4.7272</strain>
    </source>
</reference>
<keyword evidence="7" id="KW-1185">Reference proteome</keyword>
<dbReference type="SUPFAM" id="SSF51294">
    <property type="entry name" value="Hedgehog/intein (Hint) domain"/>
    <property type="match status" value="1"/>
</dbReference>
<feature type="compositionally biased region" description="Low complexity" evidence="2">
    <location>
        <begin position="1032"/>
        <end position="1046"/>
    </location>
</feature>
<dbReference type="RefSeq" id="WP_229695268.1">
    <property type="nucleotide sequence ID" value="NZ_BAABER010000005.1"/>
</dbReference>
<dbReference type="InterPro" id="IPR002711">
    <property type="entry name" value="HNH"/>
</dbReference>
<dbReference type="InterPro" id="IPR003615">
    <property type="entry name" value="HNH_nuc"/>
</dbReference>
<feature type="region of interest" description="Disordered" evidence="2">
    <location>
        <begin position="1031"/>
        <end position="1060"/>
    </location>
</feature>
<protein>
    <recommendedName>
        <fullName evidence="8">Sugar-binding protein</fullName>
    </recommendedName>
</protein>
<evidence type="ECO:0000256" key="2">
    <source>
        <dbReference type="SAM" id="MobiDB-lite"/>
    </source>
</evidence>
<dbReference type="SMART" id="SM00306">
    <property type="entry name" value="HintN"/>
    <property type="match status" value="1"/>
</dbReference>
<reference evidence="6" key="1">
    <citation type="journal article" date="2014" name="Int. J. Syst. Evol. Microbiol.">
        <title>Complete genome sequence of Corynebacterium casei LMG S-19264T (=DSM 44701T), isolated from a smear-ripened cheese.</title>
        <authorList>
            <consortium name="US DOE Joint Genome Institute (JGI-PGF)"/>
            <person name="Walter F."/>
            <person name="Albersmeier A."/>
            <person name="Kalinowski J."/>
            <person name="Ruckert C."/>
        </authorList>
    </citation>
    <scope>NUCLEOTIDE SEQUENCE</scope>
    <source>
        <strain evidence="6">CGMCC 4.7272</strain>
    </source>
</reference>
<evidence type="ECO:0000259" key="5">
    <source>
        <dbReference type="SMART" id="SM00507"/>
    </source>
</evidence>
<feature type="domain" description="Hint" evidence="4">
    <location>
        <begin position="2044"/>
        <end position="2149"/>
    </location>
</feature>
<feature type="signal peptide" evidence="3">
    <location>
        <begin position="1"/>
        <end position="31"/>
    </location>
</feature>
<dbReference type="CDD" id="cd00085">
    <property type="entry name" value="HNHc"/>
    <property type="match status" value="1"/>
</dbReference>
<dbReference type="InterPro" id="IPR036844">
    <property type="entry name" value="Hint_dom_sf"/>
</dbReference>
<evidence type="ECO:0000313" key="6">
    <source>
        <dbReference type="EMBL" id="GGJ35188.1"/>
    </source>
</evidence>
<dbReference type="CDD" id="cd00081">
    <property type="entry name" value="Hint"/>
    <property type="match status" value="1"/>
</dbReference>
<dbReference type="Proteomes" id="UP000625682">
    <property type="component" value="Unassembled WGS sequence"/>
</dbReference>
<dbReference type="Pfam" id="PF07591">
    <property type="entry name" value="PT-HINT"/>
    <property type="match status" value="1"/>
</dbReference>
<accession>A0A917L0X9</accession>
<dbReference type="Gene3D" id="2.170.16.10">
    <property type="entry name" value="Hedgehog/Intein (Hint) domain"/>
    <property type="match status" value="1"/>
</dbReference>
<name>A0A917L0X9_9ACTN</name>
<dbReference type="InterPro" id="IPR006530">
    <property type="entry name" value="YD"/>
</dbReference>
<feature type="region of interest" description="Disordered" evidence="2">
    <location>
        <begin position="1786"/>
        <end position="1807"/>
    </location>
</feature>
<dbReference type="InterPro" id="IPR050708">
    <property type="entry name" value="T6SS_VgrG/RHS"/>
</dbReference>
<dbReference type="PANTHER" id="PTHR32305:SF17">
    <property type="entry name" value="TRNA NUCLEASE WAPA"/>
    <property type="match status" value="1"/>
</dbReference>
<evidence type="ECO:0000256" key="3">
    <source>
        <dbReference type="SAM" id="SignalP"/>
    </source>
</evidence>
<dbReference type="InterPro" id="IPR003587">
    <property type="entry name" value="Hint_dom_N"/>
</dbReference>
<dbReference type="Pfam" id="PF25023">
    <property type="entry name" value="TEN_YD-shell"/>
    <property type="match status" value="1"/>
</dbReference>
<feature type="domain" description="HNH nuclease" evidence="5">
    <location>
        <begin position="2219"/>
        <end position="2284"/>
    </location>
</feature>
<evidence type="ECO:0000256" key="1">
    <source>
        <dbReference type="ARBA" id="ARBA00022737"/>
    </source>
</evidence>
<feature type="region of interest" description="Disordered" evidence="2">
    <location>
        <begin position="37"/>
        <end position="86"/>
    </location>
</feature>
<dbReference type="InterPro" id="IPR022385">
    <property type="entry name" value="Rhs_assc_core"/>
</dbReference>
<organism evidence="6 7">
    <name type="scientific">Streptomyces lacrimifluminis</name>
    <dbReference type="NCBI Taxonomy" id="1500077"/>
    <lineage>
        <taxon>Bacteria</taxon>
        <taxon>Bacillati</taxon>
        <taxon>Actinomycetota</taxon>
        <taxon>Actinomycetes</taxon>
        <taxon>Kitasatosporales</taxon>
        <taxon>Streptomycetaceae</taxon>
        <taxon>Streptomyces</taxon>
    </lineage>
</organism>
<evidence type="ECO:0008006" key="8">
    <source>
        <dbReference type="Google" id="ProtNLM"/>
    </source>
</evidence>
<dbReference type="Pfam" id="PF05593">
    <property type="entry name" value="RHS_repeat"/>
    <property type="match status" value="1"/>
</dbReference>
<keyword evidence="3" id="KW-0732">Signal</keyword>
<dbReference type="NCBIfam" id="TIGR01643">
    <property type="entry name" value="YD_repeat_2x"/>
    <property type="match status" value="1"/>
</dbReference>
<dbReference type="SMART" id="SM00507">
    <property type="entry name" value="HNHc"/>
    <property type="match status" value="1"/>
</dbReference>
<gene>
    <name evidence="6" type="ORF">GCM10012282_34890</name>
</gene>
<sequence length="2289" mass="246057">MNGRTRKRVRMLRRRVALASAAVMIGTLLQAVTQTEGVAADRGTGRPDLPTSEKPVSVTPVAIPRRPAAKGPRIPQEAPRATWPRAASATVELNGRSSSVVRAKGMPLSLGRVKTKAKPVDGTSVETRFYDRRTSQRAGSDGPLFTLKPSKPLKTRAAVSTRLDYSSFAGAFGGGYAARLRLVELPACALTTPTEAKCRTAKPVKTANDTERQTLTADSVPLRASGATVLAAVADDASMGGDYKATPLSPSAAWSTSLNTGDFSWQYDMGVPDVPGGLTPSVGLSYSSGSIDGRTGNSNNQASWAGDGFDIWPGSIERRYKSCADDGVENADGGRPGDLCWAYDNAFISFNGKGGELVPNGTDKFKLKNDDGTKIERKFGSTTDVRANKARNDEYWKVTTPDGTQYHFGYNRLPGWADGKEATDSTWTVPVFGNNTAEPCHASTFAASWCEQGWRWNLDYVVDPHGNAIAYYYDKELNSYGRNLKAEDDTRYTRGGFLDRIEYGLKSSTMYSAQALAKVDFTSGERCLPNAQTTCASIGSDAFYWYDTPWDLNCDEGATCDKGRLSPVFFTRKLLASVKTQVLKSGSYADVDSWKLAHRWGMADIDYQLELDSIQRTGHTATPAVTLPKTTFSYVQLDNRLDRTGDGFAPFTKDRLATVSDEAGGQIDVGYSAPACDFDALPTPQTNTTRCFPQYLGGTPTDDPDLHWFNKYVTSTVTLTDRTGGSPDRITSYDYLGGAAWHYDDDDGLTKEKSKTWSQWRGYGRVRVMTGGEGGPSAMRTQADSYFLRGMDGDRLAPSGGAKEVSVGLGTGEGAALTDHDSAAGFLYKTVSYSGPGGNVLAKTVSRPWHHQTASKVRDWGTVTANLTGTDQTRTWTSLDNGVGDRWRTTTSDYSFETTAGRITQTNDLGDDSTSADDKCTRTTYPAAGAILSLPSRAESVAKACGATTDRAKDVISDVRTAYDGLAYDAAPTKGDPRATAMLKSHDGTTATYTETSATYDAYGRKLTSNDLNGTVTVKAGVLARADRTDGRTTTTAYTPTTGFPTSAKVTTPPVKTGDSATAQTFTTTNDPLRGVPLTQTDTNDKVTNFAYDALGRTAKVWLADRGTGDVPTYEYTYTLADRQPIAVGTKTLGNNGAQVTSYVLYDGFLRPRQTQDPGPDGGVLLSDTFYDERGLTAKEFLPYYAAKKPSTTLLKPQDALGVELQNRYAYDGLGRPTEHRQILGNGDGGTVLNTTRTIYGGDRTTVIPPVGGTATTTLTDARGQTTELRQHHQRTADSAYDTTRYGFSQSGDVSKVTDPAGNEWTYEYDLLGQLKRAKDPDKGELNYFYDDRGLLTSTADARSTLAYIYDGLGRKTELRSGSATGPLRAKWTYDTISGAKGHIAESTRYADDGQAYTSKVVAYDRLYRPLRTSVTIPDTEANKGLAGTYLSTATYKESGQIGSVGLPKAGALAASSVAYAYEDETLRPIIVDGREGIKSSVKYSLTGDPLQYELSNAGGKFAWITNEYEPGTRRLALSRVNRQDIAGVDQASSFRYDEIGNVLSVSDTSRSGTDTQCFDYDHLRRLTEAWTQSTGTCASAPGASVLGGPAPYWQSYTYDKIGNRRTEVEHDVTGDAAKDVSSTYDYPVPGANVVRPHALKTVTRTGPGVVAGDSFTYDATGNTDKRTLGSGTTQDLDYDAEGRLAKVTEPVEGGSPKITEYVYDADGNRLIARTPTETTAYLGATEISVAKGTTTPKVTRYIALGGGHQAIQGNDGKVSFTTADHHGTALLAIDATTQQLSQRRAKPFGGTRGPEPASWPGTKGFVGGTKDASTGLTHLGAREYDPATGRFLSVDPLMDLTDPQQINGYNYGNNNPLTFMDPMGTEPHTGDPCLYDLADCSQEIQDSVGYDPKTGTADPAKAKSSENVTASSGDSPARTVNIRQEDGYVLIENQQVPTARELEARFPQYAEEKRVKVWAQGMCRTADDQKSAFCGAAEALGLVTHEQSSFDKMVTAVVVSLVAPDVDAWKSCLSGASAKSCGTAALDLPMLRVFKGAKVLKACNSFVPGTEVLMADGTTKPIEDVRIGDKVLATDPKTGETVVKTVTAEITGKGWKRLVKVTIDVDGDRGTRTASVTATDGHPFWVAELGEWIDAAELRVGERLRTSAGVYVRIVAAKQWNVLSATVHNLTVSDLHTYYVLAGHTAILVHNADGCRVVGGAPGSRPSKPFTPAGKGKVVDANNEKYGVPTCEICGKEVTQPAKSQRGVTPPENEWQIDHIEPKSRGGSGDPSNGQVLCRVCNRTKSDN</sequence>
<proteinExistence type="predicted"/>
<feature type="chain" id="PRO_5039306546" description="Sugar-binding protein" evidence="3">
    <location>
        <begin position="32"/>
        <end position="2289"/>
    </location>
</feature>
<feature type="region of interest" description="Disordered" evidence="2">
    <location>
        <begin position="2240"/>
        <end position="2289"/>
    </location>
</feature>
<dbReference type="GO" id="GO:0004519">
    <property type="term" value="F:endonuclease activity"/>
    <property type="evidence" value="ECO:0007669"/>
    <property type="project" value="InterPro"/>
</dbReference>
<feature type="region of interest" description="Disordered" evidence="2">
    <location>
        <begin position="1887"/>
        <end position="1919"/>
    </location>
</feature>
<dbReference type="Gene3D" id="2.180.10.10">
    <property type="entry name" value="RHS repeat-associated core"/>
    <property type="match status" value="2"/>
</dbReference>
<evidence type="ECO:0000259" key="4">
    <source>
        <dbReference type="SMART" id="SM00306"/>
    </source>
</evidence>
<dbReference type="GO" id="GO:0003676">
    <property type="term" value="F:nucleic acid binding"/>
    <property type="evidence" value="ECO:0007669"/>
    <property type="project" value="InterPro"/>
</dbReference>
<dbReference type="NCBIfam" id="TIGR03696">
    <property type="entry name" value="Rhs_assc_core"/>
    <property type="match status" value="1"/>
</dbReference>
<evidence type="ECO:0000313" key="7">
    <source>
        <dbReference type="Proteomes" id="UP000625682"/>
    </source>
</evidence>
<dbReference type="Gene3D" id="1.10.30.50">
    <property type="match status" value="1"/>
</dbReference>
<keyword evidence="1" id="KW-0677">Repeat</keyword>
<dbReference type="EMBL" id="BMMU01000010">
    <property type="protein sequence ID" value="GGJ35188.1"/>
    <property type="molecule type" value="Genomic_DNA"/>
</dbReference>
<dbReference type="PANTHER" id="PTHR32305">
    <property type="match status" value="1"/>
</dbReference>